<dbReference type="InterPro" id="IPR029787">
    <property type="entry name" value="Nucleotide_cyclase"/>
</dbReference>
<dbReference type="EMBL" id="CP113524">
    <property type="protein sequence ID" value="WAJ22262.1"/>
    <property type="molecule type" value="Genomic_DNA"/>
</dbReference>
<dbReference type="SUPFAM" id="SSF55073">
    <property type="entry name" value="Nucleotide cyclase"/>
    <property type="match status" value="1"/>
</dbReference>
<evidence type="ECO:0000259" key="1">
    <source>
        <dbReference type="PROSITE" id="PS50887"/>
    </source>
</evidence>
<dbReference type="PANTHER" id="PTHR45138:SF24">
    <property type="entry name" value="DIGUANYLATE CYCLASE DGCC-RELATED"/>
    <property type="match status" value="1"/>
</dbReference>
<dbReference type="PROSITE" id="PS50887">
    <property type="entry name" value="GGDEF"/>
    <property type="match status" value="1"/>
</dbReference>
<dbReference type="CDD" id="cd01949">
    <property type="entry name" value="GGDEF"/>
    <property type="match status" value="1"/>
</dbReference>
<dbReference type="PANTHER" id="PTHR45138">
    <property type="entry name" value="REGULATORY COMPONENTS OF SENSORY TRANSDUCTION SYSTEM"/>
    <property type="match status" value="1"/>
</dbReference>
<dbReference type="Proteomes" id="UP001163115">
    <property type="component" value="Chromosome"/>
</dbReference>
<dbReference type="InterPro" id="IPR050469">
    <property type="entry name" value="Diguanylate_Cyclase"/>
</dbReference>
<evidence type="ECO:0000313" key="3">
    <source>
        <dbReference type="Proteomes" id="UP001163115"/>
    </source>
</evidence>
<reference evidence="2" key="1">
    <citation type="submission" date="2022-11" db="EMBL/GenBank/DDBJ databases">
        <title>Lacrimispora xylanolytica sy1, complete genome.</title>
        <authorList>
            <person name="Choi S."/>
        </authorList>
    </citation>
    <scope>NUCLEOTIDE SEQUENCE</scope>
    <source>
        <strain evidence="2">Sy1</strain>
    </source>
</reference>
<dbReference type="NCBIfam" id="TIGR00254">
    <property type="entry name" value="GGDEF"/>
    <property type="match status" value="1"/>
</dbReference>
<feature type="domain" description="GGDEF" evidence="1">
    <location>
        <begin position="164"/>
        <end position="294"/>
    </location>
</feature>
<name>A0ABY7A6Z3_9FIRM</name>
<accession>A0ABY7A6Z3</accession>
<dbReference type="Pfam" id="PF00990">
    <property type="entry name" value="GGDEF"/>
    <property type="match status" value="1"/>
</dbReference>
<protein>
    <submittedName>
        <fullName evidence="2">GGDEF domain-containing protein</fullName>
    </submittedName>
</protein>
<organism evidence="2 3">
    <name type="scientific">Lacrimispora xylanolytica</name>
    <dbReference type="NCBI Taxonomy" id="29375"/>
    <lineage>
        <taxon>Bacteria</taxon>
        <taxon>Bacillati</taxon>
        <taxon>Bacillota</taxon>
        <taxon>Clostridia</taxon>
        <taxon>Lachnospirales</taxon>
        <taxon>Lachnospiraceae</taxon>
        <taxon>Lacrimispora</taxon>
    </lineage>
</organism>
<keyword evidence="3" id="KW-1185">Reference proteome</keyword>
<dbReference type="SMART" id="SM00267">
    <property type="entry name" value="GGDEF"/>
    <property type="match status" value="1"/>
</dbReference>
<evidence type="ECO:0000313" key="2">
    <source>
        <dbReference type="EMBL" id="WAJ22262.1"/>
    </source>
</evidence>
<proteinExistence type="predicted"/>
<dbReference type="InterPro" id="IPR043128">
    <property type="entry name" value="Rev_trsase/Diguanyl_cyclase"/>
</dbReference>
<sequence length="294" mass="33724">MDRITLNEIKEKLDFFHKMFDAVRLIDPLHKKVLEYRDSGMISTKVICYDYWGDNRICDNCISIRSYQEDRSLVKMEKFKESIILVTAIPITNVELPAVLELFKNVTDTMFVGDGDYTKNEMLTKYAREINNAIIKDPLTLLFNRRYINERLPADIVEATLTGNPLSVSFVDLDNFKAINDSYGHEAGDQAIRSVGEVILNYIDGRKTWAARYGGDEFLICLGGMRADKAEQIMLKIQNDVGKIGISTDKENIRLSLTFGIRTMEDTPITATELIREADKEMYLAKKRKYHYGS</sequence>
<dbReference type="InterPro" id="IPR000160">
    <property type="entry name" value="GGDEF_dom"/>
</dbReference>
<dbReference type="Gene3D" id="3.30.70.270">
    <property type="match status" value="1"/>
</dbReference>
<gene>
    <name evidence="2" type="ORF">OW255_11795</name>
</gene>
<dbReference type="RefSeq" id="WP_268114199.1">
    <property type="nucleotide sequence ID" value="NZ_CP113524.1"/>
</dbReference>